<reference evidence="4 5" key="1">
    <citation type="submission" date="2016-10" db="EMBL/GenBank/DDBJ databases">
        <authorList>
            <person name="de Groot N.N."/>
        </authorList>
    </citation>
    <scope>NUCLEOTIDE SEQUENCE [LARGE SCALE GENOMIC DNA]</scope>
    <source>
        <strain evidence="4 5">HL3</strain>
    </source>
</reference>
<proteinExistence type="inferred from homology"/>
<evidence type="ECO:0000313" key="5">
    <source>
        <dbReference type="Proteomes" id="UP000198611"/>
    </source>
</evidence>
<keyword evidence="5" id="KW-1185">Reference proteome</keyword>
<dbReference type="AlphaFoldDB" id="A0A1I1VTZ7"/>
<dbReference type="GO" id="GO:0045333">
    <property type="term" value="P:cellular respiration"/>
    <property type="evidence" value="ECO:0007669"/>
    <property type="project" value="InterPro"/>
</dbReference>
<evidence type="ECO:0000256" key="1">
    <source>
        <dbReference type="ARBA" id="ARBA00008918"/>
    </source>
</evidence>
<organism evidence="4 5">
    <name type="scientific">Thiohalospira halophila DSM 15071</name>
    <dbReference type="NCBI Taxonomy" id="1123397"/>
    <lineage>
        <taxon>Bacteria</taxon>
        <taxon>Pseudomonadati</taxon>
        <taxon>Pseudomonadota</taxon>
        <taxon>Gammaproteobacteria</taxon>
        <taxon>Thiohalospirales</taxon>
        <taxon>Thiohalospiraceae</taxon>
        <taxon>Thiohalospira</taxon>
    </lineage>
</organism>
<evidence type="ECO:0000256" key="2">
    <source>
        <dbReference type="ARBA" id="ARBA00022649"/>
    </source>
</evidence>
<dbReference type="OrthoDB" id="9804759at2"/>
<evidence type="ECO:0000313" key="4">
    <source>
        <dbReference type="EMBL" id="SFD86199.1"/>
    </source>
</evidence>
<dbReference type="PANTHER" id="PTHR12901">
    <property type="entry name" value="SPERM PROTEIN HOMOLOG"/>
    <property type="match status" value="1"/>
</dbReference>
<dbReference type="Proteomes" id="UP000198611">
    <property type="component" value="Unassembled WGS sequence"/>
</dbReference>
<sequence>MTTIHRQALLPQSAEQVFRLVDDIPHYPEFLPWCRSAQELERNEDSVKATLELAYGSIHKSFTTRNYNHWPSLIEVHLVDGPFHHLEGFWRFEPLGEDGCRVSLDLTFEFSSRIVGMAMGPVFTQVANSLVDAFSKRAEAVHGG</sequence>
<evidence type="ECO:0000259" key="3">
    <source>
        <dbReference type="Pfam" id="PF03364"/>
    </source>
</evidence>
<dbReference type="EMBL" id="FOMJ01000010">
    <property type="protein sequence ID" value="SFD86199.1"/>
    <property type="molecule type" value="Genomic_DNA"/>
</dbReference>
<dbReference type="InterPro" id="IPR044996">
    <property type="entry name" value="COQ10-like"/>
</dbReference>
<gene>
    <name evidence="4" type="ORF">SAMN05660831_02480</name>
</gene>
<keyword evidence="2" id="KW-1277">Toxin-antitoxin system</keyword>
<dbReference type="CDD" id="cd07813">
    <property type="entry name" value="COQ10p_like"/>
    <property type="match status" value="1"/>
</dbReference>
<dbReference type="GO" id="GO:0048039">
    <property type="term" value="F:ubiquinone binding"/>
    <property type="evidence" value="ECO:0007669"/>
    <property type="project" value="InterPro"/>
</dbReference>
<dbReference type="SUPFAM" id="SSF55961">
    <property type="entry name" value="Bet v1-like"/>
    <property type="match status" value="1"/>
</dbReference>
<dbReference type="InterPro" id="IPR023393">
    <property type="entry name" value="START-like_dom_sf"/>
</dbReference>
<dbReference type="Gene3D" id="3.30.530.20">
    <property type="match status" value="1"/>
</dbReference>
<dbReference type="RefSeq" id="WP_093429089.1">
    <property type="nucleotide sequence ID" value="NZ_FOMJ01000010.1"/>
</dbReference>
<dbReference type="STRING" id="1123397.SAMN05660831_02480"/>
<dbReference type="PANTHER" id="PTHR12901:SF10">
    <property type="entry name" value="COENZYME Q-BINDING PROTEIN COQ10, MITOCHONDRIAL"/>
    <property type="match status" value="1"/>
</dbReference>
<feature type="domain" description="Coenzyme Q-binding protein COQ10 START" evidence="3">
    <location>
        <begin position="11"/>
        <end position="134"/>
    </location>
</feature>
<comment type="similarity">
    <text evidence="1">Belongs to the ribosome association toxin RatA family.</text>
</comment>
<accession>A0A1I1VTZ7</accession>
<dbReference type="InterPro" id="IPR005031">
    <property type="entry name" value="COQ10_START"/>
</dbReference>
<dbReference type="Pfam" id="PF03364">
    <property type="entry name" value="Polyketide_cyc"/>
    <property type="match status" value="1"/>
</dbReference>
<protein>
    <submittedName>
        <fullName evidence="4">Ribosome association toxin PasT (RatA) of the RatAB toxin-antitoxin module</fullName>
    </submittedName>
</protein>
<name>A0A1I1VTZ7_9GAMM</name>